<keyword evidence="2" id="KW-1185">Reference proteome</keyword>
<reference evidence="1" key="1">
    <citation type="submission" date="2022-03" db="EMBL/GenBank/DDBJ databases">
        <authorList>
            <person name="Sayadi A."/>
        </authorList>
    </citation>
    <scope>NUCLEOTIDE SEQUENCE</scope>
</reference>
<proteinExistence type="predicted"/>
<dbReference type="AlphaFoldDB" id="A0A9P0LGZ3"/>
<gene>
    <name evidence="1" type="ORF">ACAOBT_LOCUS21153</name>
</gene>
<sequence length="51" mass="5914">MCQSHRLNSKGGAYLKNENNNRVLRMNVRLPLGHIDDIIVLEINVILKLRM</sequence>
<dbReference type="Proteomes" id="UP001152888">
    <property type="component" value="Unassembled WGS sequence"/>
</dbReference>
<name>A0A9P0LGZ3_ACAOB</name>
<organism evidence="1 2">
    <name type="scientific">Acanthoscelides obtectus</name>
    <name type="common">Bean weevil</name>
    <name type="synonym">Bruchus obtectus</name>
    <dbReference type="NCBI Taxonomy" id="200917"/>
    <lineage>
        <taxon>Eukaryota</taxon>
        <taxon>Metazoa</taxon>
        <taxon>Ecdysozoa</taxon>
        <taxon>Arthropoda</taxon>
        <taxon>Hexapoda</taxon>
        <taxon>Insecta</taxon>
        <taxon>Pterygota</taxon>
        <taxon>Neoptera</taxon>
        <taxon>Endopterygota</taxon>
        <taxon>Coleoptera</taxon>
        <taxon>Polyphaga</taxon>
        <taxon>Cucujiformia</taxon>
        <taxon>Chrysomeloidea</taxon>
        <taxon>Chrysomelidae</taxon>
        <taxon>Bruchinae</taxon>
        <taxon>Bruchini</taxon>
        <taxon>Acanthoscelides</taxon>
    </lineage>
</organism>
<accession>A0A9P0LGZ3</accession>
<dbReference type="EMBL" id="CAKOFQ010007158">
    <property type="protein sequence ID" value="CAH1992887.1"/>
    <property type="molecule type" value="Genomic_DNA"/>
</dbReference>
<evidence type="ECO:0000313" key="1">
    <source>
        <dbReference type="EMBL" id="CAH1992887.1"/>
    </source>
</evidence>
<comment type="caution">
    <text evidence="1">The sequence shown here is derived from an EMBL/GenBank/DDBJ whole genome shotgun (WGS) entry which is preliminary data.</text>
</comment>
<evidence type="ECO:0000313" key="2">
    <source>
        <dbReference type="Proteomes" id="UP001152888"/>
    </source>
</evidence>
<protein>
    <submittedName>
        <fullName evidence="1">Uncharacterized protein</fullName>
    </submittedName>
</protein>